<protein>
    <submittedName>
        <fullName evidence="2">DUF3150 domain-containing protein</fullName>
    </submittedName>
</protein>
<organism evidence="2">
    <name type="scientific">Herbaspirillum huttiense subsp. nephrolepidis</name>
    <dbReference type="NCBI Taxonomy" id="3075126"/>
    <lineage>
        <taxon>Bacteria</taxon>
        <taxon>Pseudomonadati</taxon>
        <taxon>Pseudomonadota</taxon>
        <taxon>Betaproteobacteria</taxon>
        <taxon>Burkholderiales</taxon>
        <taxon>Oxalobacteraceae</taxon>
        <taxon>Herbaspirillum</taxon>
    </lineage>
</organism>
<dbReference type="Pfam" id="PF11348">
    <property type="entry name" value="DUF3150"/>
    <property type="match status" value="1"/>
</dbReference>
<feature type="region of interest" description="Disordered" evidence="1">
    <location>
        <begin position="298"/>
        <end position="317"/>
    </location>
</feature>
<dbReference type="InterPro" id="IPR021496">
    <property type="entry name" value="DUF3150"/>
</dbReference>
<evidence type="ECO:0000256" key="1">
    <source>
        <dbReference type="SAM" id="MobiDB-lite"/>
    </source>
</evidence>
<dbReference type="AlphaFoldDB" id="A0AAE4G7R9"/>
<accession>A0AAE4G7R9</accession>
<reference evidence="2" key="1">
    <citation type="submission" date="2023-02" db="EMBL/GenBank/DDBJ databases">
        <title>Description of Herbaspirillum huttiense subsp. nephrolepsisexaltata and Herbaspirillum huttiense subsp. lycopersicon.</title>
        <authorList>
            <person name="Poudel M."/>
            <person name="Sharma A."/>
            <person name="Goss E."/>
            <person name="Tapia J.H."/>
            <person name="Harmon C.M."/>
            <person name="Jones J.B."/>
        </authorList>
    </citation>
    <scope>NUCLEOTIDE SEQUENCE</scope>
    <source>
        <strain evidence="2">NC40101</strain>
    </source>
</reference>
<comment type="caution">
    <text evidence="2">The sequence shown here is derived from an EMBL/GenBank/DDBJ whole genome shotgun (WGS) entry which is preliminary data.</text>
</comment>
<dbReference type="EMBL" id="JAVRAA010000005">
    <property type="protein sequence ID" value="MDT0337403.1"/>
    <property type="molecule type" value="Genomic_DNA"/>
</dbReference>
<name>A0AAE4G7R9_9BURK</name>
<proteinExistence type="predicted"/>
<sequence length="347" mass="37519">MPSNTGVTHAKDDMQILKDVVLMDFIIGGSTGEKSVGGDDFIREMGKMLPPNATSWVAKYRSEAKREIMKTGTARRIETRTRGYFVPLAHARAVADALSDIKKRFLAEKADFLNNLGAIIDAWAEHEDNQAKVKDDKTRGEMIRENAPSRLELDKALTFNISAITLGTTDIFGADDALQAEVKGLVGNAAMEIAEDVTRSWKSSSATKASQKVFGLIRRIHVKASAMTVLSPKFDRLAEICKEVLTNIPPGSNLSGMNYLVISSLLRQCSDARTILSDPFLQGNPMSVATIEEQESAEVKALSDVPRQPPGDSNQGSLVLETGATGLPVADAVLIPAATWGDGDLFI</sequence>
<gene>
    <name evidence="2" type="ORF">RJN63_11235</name>
</gene>
<dbReference type="RefSeq" id="WP_284076872.1">
    <property type="nucleotide sequence ID" value="NZ_JAVLSM010000007.1"/>
</dbReference>
<evidence type="ECO:0000313" key="2">
    <source>
        <dbReference type="EMBL" id="MDT0337403.1"/>
    </source>
</evidence>